<protein>
    <submittedName>
        <fullName evidence="1">Uncharacterized protein</fullName>
    </submittedName>
</protein>
<dbReference type="EMBL" id="PP847201">
    <property type="protein sequence ID" value="XBY85654.1"/>
    <property type="molecule type" value="Genomic_DNA"/>
</dbReference>
<accession>A0AAU7YBM3</accession>
<proteinExistence type="predicted"/>
<sequence length="46" mass="5309">MITINGGQLELLYLILEQEEIAKMKLLRLGKCFLLKVQSMMKVDVI</sequence>
<organism evidence="1">
    <name type="scientific">Iridovirus sp</name>
    <dbReference type="NCBI Taxonomy" id="135728"/>
    <lineage>
        <taxon>Viruses</taxon>
        <taxon>Varidnaviria</taxon>
        <taxon>Bamfordvirae</taxon>
        <taxon>Nucleocytoviricota</taxon>
        <taxon>Megaviricetes</taxon>
        <taxon>Pimascovirales</taxon>
        <taxon>Pimascovirales incertae sedis</taxon>
        <taxon>Iridoviridae</taxon>
        <taxon>Betairidovirinae</taxon>
        <taxon>Iridovirus</taxon>
    </lineage>
</organism>
<reference evidence="1" key="1">
    <citation type="submission" date="2024-05" db="EMBL/GenBank/DDBJ databases">
        <title>Complete genomes of an iridovirus, and two densoviruses identified in lab reared social spiders in California, USA.</title>
        <authorList>
            <person name="Millerwise S."/>
            <person name="Lund M.C."/>
            <person name="Schmidlin K."/>
            <person name="Kraberger S."/>
            <person name="Harrison J."/>
            <person name="Cease A."/>
            <person name="Pinter-Wollman N."/>
            <person name="Varsani A."/>
        </authorList>
    </citation>
    <scope>NUCLEOTIDE SEQUENCE</scope>
    <source>
        <strain evidence="1">SocP20</strain>
    </source>
</reference>
<evidence type="ECO:0000313" key="1">
    <source>
        <dbReference type="EMBL" id="XBY85654.1"/>
    </source>
</evidence>
<name>A0AAU7YBM3_9VIRU</name>